<dbReference type="InterPro" id="IPR000594">
    <property type="entry name" value="ThiF_NAD_FAD-bd"/>
</dbReference>
<dbReference type="FunFam" id="3.40.50.150:FF:000016">
    <property type="entry name" value="Protein arginine N-methyltransferase 6"/>
    <property type="match status" value="1"/>
</dbReference>
<evidence type="ECO:0000256" key="4">
    <source>
        <dbReference type="PROSITE-ProRule" id="PRU01015"/>
    </source>
</evidence>
<evidence type="ECO:0000259" key="7">
    <source>
        <dbReference type="Pfam" id="PF13649"/>
    </source>
</evidence>
<feature type="region of interest" description="Disordered" evidence="5">
    <location>
        <begin position="1119"/>
        <end position="1151"/>
    </location>
</feature>
<dbReference type="CDD" id="cd02440">
    <property type="entry name" value="AdoMet_MTases"/>
    <property type="match status" value="2"/>
</dbReference>
<dbReference type="PANTHER" id="PTHR11006:SF4">
    <property type="entry name" value="PROTEIN ARGININE N-METHYLTRANSFERASE 7"/>
    <property type="match status" value="1"/>
</dbReference>
<sequence length="1618" mass="176103">MGGKGSGKSWGKATGTGKGPAGGWGGKGVLVPTKGSWGKAPKGSSSKGSAKGSFSKGKKGKGAGPHWVPKVEADEAAGTPGKPREKIAEMSMEVRDDNPYSRLMALKRMGVVEEYQKIRDYSVLIVGIGGVGSVVAEMLTRCGIGKLLLFDYDKVELANMNRLFFRPEQSGLSKVDAALQTLQAINPDVEFEAYNKNITTNENYDHLIERIKTGGLTGQRVNLVLSCVDNYAARMTINSVCNEIGQIWLESGVSENAVSAHIQTMIPGRYACFECAPPIVVASGGDEGAIKREGVCAASLPTTMGITAGLLAQAALKHMLNFGTVSNFLGYDALGDFFPTYAMVPNLECGSVQCRRQQEEWKAKPKEMMEYYGLKEDAPKKEEDTTIELHPDNEWGIEVGDSCDSSVPEPPLDETVDTKVQLLYIETTKEAQELNCPVCLELWRCKRLRIPVQCPCCRADVSMAVQQPVTQDPLKAVSRKHLDSDRSKRARGWLRRYRSRRRGGARIVDFDAVVTDEVVPNMPLKYLKNVPNGLRGQATRAAHAFSAGYLPQRAEEKQKVICRGAVTHRRRHDHSSFLMVCLQNSETVVQVVLEHGVQHNDKGNSTDSPSCTNCSGAACLESDSVILIGENSNAGACQSHPSKLPISLGCVLECSGFPGCDRRGSLSIYATQLRLVEARADPLHLTKVLEAVADGFLDAQEAAAAMFCTSARLVELLRLQRCDGEAMKKALRQQVLAMRARLEGSPPPLGIFGVSSECPPCGLGEGEDNNNDNTNNNALELLGEVEELREPTARQRKPRLRKSELEVLARAEGIVGKLGTNVVCEPETALEEQTPLDHFPLLLLGARALRFSGPDAPSARGPLTRGEYCHGKKGPQIRWFLHRLGRLRRTREFSHVLDVGGGRGDLAISIAEAFPGVRVTVVDANAASLEAGRLMAQEQKLEGLSFLCGDFAKLSMPGCALDLSRVDLVVALHACGGLTDAALEFASQKQVPFLICPCCHLKHQELEPAHGWSSLVGWSEVFEESLDGGHTAKSSQAPHQVLRHLAELGRRDVSLRSMRAIARLRLEVACRQVHRGLDSTRLTLKLASFPSEFSQRWVHPDAPLSAVLAALLRIAEAMTPGDEDDDRETNKRQRCGDEAGNSADAATSSYTLDGPGDEDYFGAYDSLSVHALMLSDEPRVGVYLAAIKANLESIQDKVVLDVGAGSGILSMLAAKHGAAARVYAVEAVPGMASLARDLVLRNGLQDRVTVIQGRIEDVELPEKVDVIISEWMGFYLVHESMLESVLVARDRWLKPGGVMMPSSARIWAAPVEAEPLRREIERYSNLHGLDLSPVGEAELARRLREPQVESIEAHRLLAAPVLAVDLGDLHSLKCGGTAEFSSQVSFFTLRAGHAAGIAFWFDVGFGKLSTDKNVVKLNTDPGSPPTHWQQTVVYLGVFASVEAGEELSALVKLKQSEENPRQYDITVDTWFAKESDFGSTQRFGFDLLGPGQKKLSPELSWQGPKSPVIMKPSSREPIALSTDGHSSGRREPRVLFTRACADVPLTSAEAFQDGHGPLPEHPEVPSRVGSCISRLKNTPALWNSLRKLPKRRATDEELQLCHDEAHIVGLQKFAELSV</sequence>
<dbReference type="FunFam" id="3.40.50.720:FF:000531">
    <property type="entry name" value="NAD/FAD dependent dehydrogenase, putative"/>
    <property type="match status" value="1"/>
</dbReference>
<feature type="domain" description="THIF-type NAD/FAD binding fold" evidence="6">
    <location>
        <begin position="100"/>
        <end position="343"/>
    </location>
</feature>
<protein>
    <recommendedName>
        <fullName evidence="12">Ubiquitin-like modifier-activating enzyme 5</fullName>
    </recommendedName>
</protein>
<dbReference type="GO" id="GO:0042054">
    <property type="term" value="F:histone methyltransferase activity"/>
    <property type="evidence" value="ECO:0007669"/>
    <property type="project" value="TreeGrafter"/>
</dbReference>
<evidence type="ECO:0000259" key="9">
    <source>
        <dbReference type="Pfam" id="PF22528"/>
    </source>
</evidence>
<evidence type="ECO:0008006" key="12">
    <source>
        <dbReference type="Google" id="ProtNLM"/>
    </source>
</evidence>
<keyword evidence="2 4" id="KW-0808">Transferase</keyword>
<dbReference type="Pfam" id="PF13649">
    <property type="entry name" value="Methyltransf_25"/>
    <property type="match status" value="1"/>
</dbReference>
<dbReference type="InterPro" id="IPR037138">
    <property type="entry name" value="His_deacetylse_dom_sf"/>
</dbReference>
<keyword evidence="3 4" id="KW-0949">S-adenosyl-L-methionine</keyword>
<dbReference type="InterPro" id="IPR025714">
    <property type="entry name" value="Methyltranfer_dom"/>
</dbReference>
<dbReference type="GO" id="GO:0016274">
    <property type="term" value="F:protein-arginine N-methyltransferase activity"/>
    <property type="evidence" value="ECO:0007669"/>
    <property type="project" value="InterPro"/>
</dbReference>
<accession>A0A813LVJ0</accession>
<gene>
    <name evidence="10" type="ORF">PGLA2088_LOCUS49628</name>
</gene>
<feature type="domain" description="Methyltransferase" evidence="8">
    <location>
        <begin position="888"/>
        <end position="1002"/>
    </location>
</feature>
<evidence type="ECO:0000313" key="11">
    <source>
        <dbReference type="Proteomes" id="UP000626109"/>
    </source>
</evidence>
<dbReference type="InterPro" id="IPR041698">
    <property type="entry name" value="Methyltransf_25"/>
</dbReference>
<dbReference type="Pfam" id="PF00899">
    <property type="entry name" value="ThiF"/>
    <property type="match status" value="1"/>
</dbReference>
<evidence type="ECO:0000256" key="5">
    <source>
        <dbReference type="SAM" id="MobiDB-lite"/>
    </source>
</evidence>
<name>A0A813LVJ0_POLGL</name>
<evidence type="ECO:0000259" key="6">
    <source>
        <dbReference type="Pfam" id="PF00899"/>
    </source>
</evidence>
<dbReference type="CDD" id="cd00757">
    <property type="entry name" value="ThiF_MoeB_HesA_family"/>
    <property type="match status" value="1"/>
</dbReference>
<evidence type="ECO:0000313" key="10">
    <source>
        <dbReference type="EMBL" id="CAE8739466.1"/>
    </source>
</evidence>
<dbReference type="Proteomes" id="UP000626109">
    <property type="component" value="Unassembled WGS sequence"/>
</dbReference>
<feature type="region of interest" description="Disordered" evidence="5">
    <location>
        <begin position="1"/>
        <end position="85"/>
    </location>
</feature>
<feature type="domain" description="Protein arginine N-methyltransferase" evidence="9">
    <location>
        <begin position="1303"/>
        <end position="1468"/>
    </location>
</feature>
<dbReference type="InterPro" id="IPR055135">
    <property type="entry name" value="PRMT_dom"/>
</dbReference>
<keyword evidence="1 4" id="KW-0489">Methyltransferase</keyword>
<evidence type="ECO:0000256" key="3">
    <source>
        <dbReference type="ARBA" id="ARBA00022691"/>
    </source>
</evidence>
<dbReference type="PROSITE" id="PS51678">
    <property type="entry name" value="SAM_MT_PRMT"/>
    <property type="match status" value="1"/>
</dbReference>
<feature type="compositionally biased region" description="Gly residues" evidence="5">
    <location>
        <begin position="1"/>
        <end position="28"/>
    </location>
</feature>
<dbReference type="Pfam" id="PF13679">
    <property type="entry name" value="Methyltransf_32"/>
    <property type="match status" value="1"/>
</dbReference>
<feature type="compositionally biased region" description="Low complexity" evidence="5">
    <location>
        <begin position="34"/>
        <end position="55"/>
    </location>
</feature>
<organism evidence="10 11">
    <name type="scientific">Polarella glacialis</name>
    <name type="common">Dinoflagellate</name>
    <dbReference type="NCBI Taxonomy" id="89957"/>
    <lineage>
        <taxon>Eukaryota</taxon>
        <taxon>Sar</taxon>
        <taxon>Alveolata</taxon>
        <taxon>Dinophyceae</taxon>
        <taxon>Suessiales</taxon>
        <taxon>Suessiaceae</taxon>
        <taxon>Polarella</taxon>
    </lineage>
</organism>
<comment type="caution">
    <text evidence="10">The sequence shown here is derived from an EMBL/GenBank/DDBJ whole genome shotgun (WGS) entry which is preliminary data.</text>
</comment>
<dbReference type="EMBL" id="CAJNNW010037111">
    <property type="protein sequence ID" value="CAE8739466.1"/>
    <property type="molecule type" value="Genomic_DNA"/>
</dbReference>
<dbReference type="SUPFAM" id="SSF69572">
    <property type="entry name" value="Activating enzymes of the ubiquitin-like proteins"/>
    <property type="match status" value="1"/>
</dbReference>
<dbReference type="Gene3D" id="3.40.50.150">
    <property type="entry name" value="Vaccinia Virus protein VP39"/>
    <property type="match status" value="2"/>
</dbReference>
<dbReference type="GO" id="GO:0032259">
    <property type="term" value="P:methylation"/>
    <property type="evidence" value="ECO:0007669"/>
    <property type="project" value="UniProtKB-KW"/>
</dbReference>
<dbReference type="Gene3D" id="3.40.800.20">
    <property type="entry name" value="Histone deacetylase domain"/>
    <property type="match status" value="1"/>
</dbReference>
<dbReference type="PANTHER" id="PTHR11006">
    <property type="entry name" value="PROTEIN ARGININE N-METHYLTRANSFERASE"/>
    <property type="match status" value="1"/>
</dbReference>
<dbReference type="InterPro" id="IPR029063">
    <property type="entry name" value="SAM-dependent_MTases_sf"/>
</dbReference>
<proteinExistence type="predicted"/>
<evidence type="ECO:0000259" key="8">
    <source>
        <dbReference type="Pfam" id="PF13679"/>
    </source>
</evidence>
<dbReference type="Gene3D" id="3.40.50.720">
    <property type="entry name" value="NAD(P)-binding Rossmann-like Domain"/>
    <property type="match status" value="1"/>
</dbReference>
<dbReference type="GO" id="GO:0008641">
    <property type="term" value="F:ubiquitin-like modifier activating enzyme activity"/>
    <property type="evidence" value="ECO:0007669"/>
    <property type="project" value="InterPro"/>
</dbReference>
<dbReference type="Pfam" id="PF22528">
    <property type="entry name" value="PRMT_C"/>
    <property type="match status" value="1"/>
</dbReference>
<dbReference type="Gene3D" id="2.70.160.11">
    <property type="entry name" value="Hnrnp arginine n-methyltransferase1"/>
    <property type="match status" value="1"/>
</dbReference>
<evidence type="ECO:0000256" key="1">
    <source>
        <dbReference type="ARBA" id="ARBA00022603"/>
    </source>
</evidence>
<evidence type="ECO:0000256" key="2">
    <source>
        <dbReference type="ARBA" id="ARBA00022679"/>
    </source>
</evidence>
<feature type="compositionally biased region" description="Basic and acidic residues" evidence="5">
    <location>
        <begin position="1128"/>
        <end position="1137"/>
    </location>
</feature>
<reference evidence="10" key="1">
    <citation type="submission" date="2021-02" db="EMBL/GenBank/DDBJ databases">
        <authorList>
            <person name="Dougan E. K."/>
            <person name="Rhodes N."/>
            <person name="Thang M."/>
            <person name="Chan C."/>
        </authorList>
    </citation>
    <scope>NUCLEOTIDE SEQUENCE</scope>
</reference>
<dbReference type="InterPro" id="IPR025799">
    <property type="entry name" value="Arg_MeTrfase"/>
</dbReference>
<dbReference type="SUPFAM" id="SSF53335">
    <property type="entry name" value="S-adenosyl-L-methionine-dependent methyltransferases"/>
    <property type="match status" value="2"/>
</dbReference>
<feature type="domain" description="Methyltransferase" evidence="7">
    <location>
        <begin position="1199"/>
        <end position="1297"/>
    </location>
</feature>
<dbReference type="InterPro" id="IPR035985">
    <property type="entry name" value="Ubiquitin-activating_enz"/>
</dbReference>